<dbReference type="EMBL" id="CAJVCH010568130">
    <property type="protein sequence ID" value="CAG7833021.1"/>
    <property type="molecule type" value="Genomic_DNA"/>
</dbReference>
<gene>
    <name evidence="2" type="ORF">AFUS01_LOCUS42673</name>
</gene>
<feature type="transmembrane region" description="Helical" evidence="1">
    <location>
        <begin position="281"/>
        <end position="303"/>
    </location>
</feature>
<feature type="transmembrane region" description="Helical" evidence="1">
    <location>
        <begin position="148"/>
        <end position="167"/>
    </location>
</feature>
<keyword evidence="1" id="KW-0812">Transmembrane</keyword>
<dbReference type="AlphaFoldDB" id="A0A8J2LKK0"/>
<name>A0A8J2LKK0_9HEXA</name>
<evidence type="ECO:0000313" key="3">
    <source>
        <dbReference type="Proteomes" id="UP000708208"/>
    </source>
</evidence>
<feature type="transmembrane region" description="Helical" evidence="1">
    <location>
        <begin position="390"/>
        <end position="413"/>
    </location>
</feature>
<feature type="transmembrane region" description="Helical" evidence="1">
    <location>
        <begin position="215"/>
        <end position="234"/>
    </location>
</feature>
<comment type="caution">
    <text evidence="2">The sequence shown here is derived from an EMBL/GenBank/DDBJ whole genome shotgun (WGS) entry which is preliminary data.</text>
</comment>
<sequence>MFASPNMTFLNTTTQSYKESPFANIVLPVFKFLHWINMFPGSFQLDSEGSIRFVKASVFRKVLSLSLQAITTCHLVGTCALYQLSMSSFMKLMFQIVTFAYISYNLVWYLTLNFKGEKLENIFRMIRRLEIEFVQIGCVLPKPFTKTVMSWCLVVTYLIIALSYTLIMRLNIALLLNGAPAFVEPVANMLIIELNSVFHLGITYNSSVSTFENNLLLSIPMIIISIYYDLTWTFGFLMNFLWGATFILIFKSFFDVIGKISSRNTLKDIRRYNRITFVIDAYNEVFTLNMMCAVFAGSLHFSVYLSTMFLSQDTGLRAVMTGASFGIFWLQIFCAAEVCNCAQKMATILKNRYQNESTWKGKHATCTETLQGIVIVFNEMLAGNVGFQGWGFFTVTYSFIGSVLSLIATYAIVTMQMYGSPVQA</sequence>
<protein>
    <recommendedName>
        <fullName evidence="4">Gustatory receptor</fullName>
    </recommendedName>
</protein>
<dbReference type="OrthoDB" id="6478931at2759"/>
<keyword evidence="3" id="KW-1185">Reference proteome</keyword>
<evidence type="ECO:0000256" key="1">
    <source>
        <dbReference type="SAM" id="Phobius"/>
    </source>
</evidence>
<dbReference type="Proteomes" id="UP000708208">
    <property type="component" value="Unassembled WGS sequence"/>
</dbReference>
<organism evidence="2 3">
    <name type="scientific">Allacma fusca</name>
    <dbReference type="NCBI Taxonomy" id="39272"/>
    <lineage>
        <taxon>Eukaryota</taxon>
        <taxon>Metazoa</taxon>
        <taxon>Ecdysozoa</taxon>
        <taxon>Arthropoda</taxon>
        <taxon>Hexapoda</taxon>
        <taxon>Collembola</taxon>
        <taxon>Symphypleona</taxon>
        <taxon>Sminthuridae</taxon>
        <taxon>Allacma</taxon>
    </lineage>
</organism>
<feature type="transmembrane region" description="Helical" evidence="1">
    <location>
        <begin position="92"/>
        <end position="111"/>
    </location>
</feature>
<evidence type="ECO:0000313" key="2">
    <source>
        <dbReference type="EMBL" id="CAG7833021.1"/>
    </source>
</evidence>
<evidence type="ECO:0008006" key="4">
    <source>
        <dbReference type="Google" id="ProtNLM"/>
    </source>
</evidence>
<keyword evidence="1" id="KW-0472">Membrane</keyword>
<keyword evidence="1" id="KW-1133">Transmembrane helix</keyword>
<feature type="transmembrane region" description="Helical" evidence="1">
    <location>
        <begin position="240"/>
        <end position="260"/>
    </location>
</feature>
<feature type="transmembrane region" description="Helical" evidence="1">
    <location>
        <begin position="323"/>
        <end position="342"/>
    </location>
</feature>
<accession>A0A8J2LKK0</accession>
<reference evidence="2" key="1">
    <citation type="submission" date="2021-06" db="EMBL/GenBank/DDBJ databases">
        <authorList>
            <person name="Hodson N. C."/>
            <person name="Mongue J. A."/>
            <person name="Jaron S. K."/>
        </authorList>
    </citation>
    <scope>NUCLEOTIDE SEQUENCE</scope>
</reference>
<proteinExistence type="predicted"/>